<dbReference type="InterPro" id="IPR038021">
    <property type="entry name" value="Putative_hydro-lyase"/>
</dbReference>
<reference evidence="3" key="1">
    <citation type="submission" date="2013-12" db="EMBL/GenBank/DDBJ databases">
        <title>The Genome Sequence of Aphanomyces invadans NJM9701.</title>
        <authorList>
            <consortium name="The Broad Institute Genomics Platform"/>
            <person name="Russ C."/>
            <person name="Tyler B."/>
            <person name="van West P."/>
            <person name="Dieguez-Uribeondo J."/>
            <person name="Young S.K."/>
            <person name="Zeng Q."/>
            <person name="Gargeya S."/>
            <person name="Fitzgerald M."/>
            <person name="Abouelleil A."/>
            <person name="Alvarado L."/>
            <person name="Chapman S.B."/>
            <person name="Gainer-Dewar J."/>
            <person name="Goldberg J."/>
            <person name="Griggs A."/>
            <person name="Gujja S."/>
            <person name="Hansen M."/>
            <person name="Howarth C."/>
            <person name="Imamovic A."/>
            <person name="Ireland A."/>
            <person name="Larimer J."/>
            <person name="McCowan C."/>
            <person name="Murphy C."/>
            <person name="Pearson M."/>
            <person name="Poon T.W."/>
            <person name="Priest M."/>
            <person name="Roberts A."/>
            <person name="Saif S."/>
            <person name="Shea T."/>
            <person name="Sykes S."/>
            <person name="Wortman J."/>
            <person name="Nusbaum C."/>
            <person name="Birren B."/>
        </authorList>
    </citation>
    <scope>NUCLEOTIDE SEQUENCE [LARGE SCALE GENOMIC DNA]</scope>
    <source>
        <strain evidence="3">NJM9701</strain>
    </source>
</reference>
<evidence type="ECO:0000256" key="2">
    <source>
        <dbReference type="ARBA" id="ARBA00023239"/>
    </source>
</evidence>
<dbReference type="PANTHER" id="PTHR32022:SF10">
    <property type="entry name" value="D-GLUTAMATE CYCLASE, MITOCHONDRIAL"/>
    <property type="match status" value="1"/>
</dbReference>
<dbReference type="SUPFAM" id="SSF160920">
    <property type="entry name" value="PSTPO5379-like"/>
    <property type="match status" value="1"/>
</dbReference>
<dbReference type="PANTHER" id="PTHR32022">
    <property type="entry name" value="D-GLUTAMATE CYCLASE, MITOCHONDRIAL"/>
    <property type="match status" value="1"/>
</dbReference>
<dbReference type="NCBIfam" id="NF003969">
    <property type="entry name" value="PRK05463.1"/>
    <property type="match status" value="1"/>
</dbReference>
<dbReference type="GeneID" id="20077565"/>
<dbReference type="PIRSF" id="PIRSF029755">
    <property type="entry name" value="UCP029755"/>
    <property type="match status" value="1"/>
</dbReference>
<dbReference type="GO" id="GO:0016829">
    <property type="term" value="F:lyase activity"/>
    <property type="evidence" value="ECO:0007669"/>
    <property type="project" value="UniProtKB-KW"/>
</dbReference>
<dbReference type="InterPro" id="IPR016938">
    <property type="entry name" value="UPF0317"/>
</dbReference>
<dbReference type="InterPro" id="IPR009906">
    <property type="entry name" value="D-Glu_cyclase"/>
</dbReference>
<evidence type="ECO:0000313" key="3">
    <source>
        <dbReference type="EMBL" id="ETW10145.1"/>
    </source>
</evidence>
<accession>A0A024UW11</accession>
<dbReference type="OrthoDB" id="10262538at2759"/>
<dbReference type="Gene3D" id="3.40.1640.10">
    <property type="entry name" value="PSTPO5379-like"/>
    <property type="match status" value="1"/>
</dbReference>
<name>A0A024UW11_9STRA</name>
<dbReference type="FunFam" id="3.30.2040.10:FF:000001">
    <property type="entry name" value="D-glutamate cyclase, mitochondrial"/>
    <property type="match status" value="1"/>
</dbReference>
<comment type="similarity">
    <text evidence="1">Belongs to the D-glutamate cyclase family.</text>
</comment>
<dbReference type="Pfam" id="PF07286">
    <property type="entry name" value="D-Glu_cyclase"/>
    <property type="match status" value="1"/>
</dbReference>
<organism evidence="3">
    <name type="scientific">Aphanomyces invadans</name>
    <dbReference type="NCBI Taxonomy" id="157072"/>
    <lineage>
        <taxon>Eukaryota</taxon>
        <taxon>Sar</taxon>
        <taxon>Stramenopiles</taxon>
        <taxon>Oomycota</taxon>
        <taxon>Saprolegniomycetes</taxon>
        <taxon>Saprolegniales</taxon>
        <taxon>Verrucalvaceae</taxon>
        <taxon>Aphanomyces</taxon>
    </lineage>
</organism>
<evidence type="ECO:0008006" key="4">
    <source>
        <dbReference type="Google" id="ProtNLM"/>
    </source>
</evidence>
<evidence type="ECO:0000256" key="1">
    <source>
        <dbReference type="ARBA" id="ARBA00007896"/>
    </source>
</evidence>
<dbReference type="eggNOG" id="ENOG502QV7A">
    <property type="taxonomic scope" value="Eukaryota"/>
</dbReference>
<dbReference type="AlphaFoldDB" id="A0A024UW11"/>
<dbReference type="HAMAP" id="MF_01830">
    <property type="entry name" value="Hydro_lyase"/>
    <property type="match status" value="1"/>
</dbReference>
<dbReference type="VEuPathDB" id="FungiDB:H310_00515"/>
<dbReference type="EMBL" id="KI913952">
    <property type="protein sequence ID" value="ETW10145.1"/>
    <property type="molecule type" value="Genomic_DNA"/>
</dbReference>
<dbReference type="RefSeq" id="XP_008861556.1">
    <property type="nucleotide sequence ID" value="XM_008863334.1"/>
</dbReference>
<proteinExistence type="inferred from homology"/>
<protein>
    <recommendedName>
        <fullName evidence="4">Hydro-lyase</fullName>
    </recommendedName>
</protein>
<dbReference type="STRING" id="157072.A0A024UW11"/>
<sequence length="273" mass="29874">MESVNIGSTAVSATHQGKSMTPEQFRFACRNGSFQSNSAGFCPGFAQANLVILPKELAFDFLLFCQRNPKPCPLLEVSDPGCMDLRRFAPNSDIRTDLPKYCVYKHGVMTDEVVDIKDYWRDDLVTFLLGCSFSFEDALQNAGLRIRHLDEGKNVPMYQTNIPCDAAGVFSGNMVVSMRPFSPADAILASVITSRYPNVHGSPVHIGDPDAIGIADISKPNYGDAVTIRPGEIPVFWACGVTPQNVLLASKPAFAITHAPGHMFITDRRNDTL</sequence>
<keyword evidence="2" id="KW-0456">Lyase</keyword>
<gene>
    <name evidence="3" type="ORF">H310_00515</name>
</gene>
<dbReference type="Gene3D" id="3.30.2040.10">
    <property type="entry name" value="PSTPO5379-like domain"/>
    <property type="match status" value="1"/>
</dbReference>